<dbReference type="PANTHER" id="PTHR36607:SF28">
    <property type="entry name" value="AMINOTRANSFERASE-LIKE PLANT MOBILE DOMAIN-CONTAINING PROTEIN"/>
    <property type="match status" value="1"/>
</dbReference>
<evidence type="ECO:0008006" key="4">
    <source>
        <dbReference type="Google" id="ProtNLM"/>
    </source>
</evidence>
<accession>A0A2G2X000</accession>
<feature type="compositionally biased region" description="Low complexity" evidence="1">
    <location>
        <begin position="337"/>
        <end position="358"/>
    </location>
</feature>
<protein>
    <recommendedName>
        <fullName evidence="4">Aminotransferase-like plant mobile domain-containing protein</fullName>
    </recommendedName>
</protein>
<reference evidence="2 3" key="1">
    <citation type="journal article" date="2017" name="Genome Biol.">
        <title>New reference genome sequences of hot pepper reveal the massive evolution of plant disease-resistance genes by retroduplication.</title>
        <authorList>
            <person name="Kim S."/>
            <person name="Park J."/>
            <person name="Yeom S.I."/>
            <person name="Kim Y.M."/>
            <person name="Seo E."/>
            <person name="Kim K.T."/>
            <person name="Kim M.S."/>
            <person name="Lee J.M."/>
            <person name="Cheong K."/>
            <person name="Shin H.S."/>
            <person name="Kim S.B."/>
            <person name="Han K."/>
            <person name="Lee J."/>
            <person name="Park M."/>
            <person name="Lee H.A."/>
            <person name="Lee H.Y."/>
            <person name="Lee Y."/>
            <person name="Oh S."/>
            <person name="Lee J.H."/>
            <person name="Choi E."/>
            <person name="Choi E."/>
            <person name="Lee S.E."/>
            <person name="Jeon J."/>
            <person name="Kim H."/>
            <person name="Choi G."/>
            <person name="Song H."/>
            <person name="Lee J."/>
            <person name="Lee S.C."/>
            <person name="Kwon J.K."/>
            <person name="Lee H.Y."/>
            <person name="Koo N."/>
            <person name="Hong Y."/>
            <person name="Kim R.W."/>
            <person name="Kang W.H."/>
            <person name="Huh J.H."/>
            <person name="Kang B.C."/>
            <person name="Yang T.J."/>
            <person name="Lee Y.H."/>
            <person name="Bennetzen J.L."/>
            <person name="Choi D."/>
        </authorList>
    </citation>
    <scope>NUCLEOTIDE SEQUENCE [LARGE SCALE GENOMIC DNA]</scope>
    <source>
        <strain evidence="3">cv. PBC81</strain>
    </source>
</reference>
<evidence type="ECO:0000256" key="1">
    <source>
        <dbReference type="SAM" id="MobiDB-lite"/>
    </source>
</evidence>
<comment type="caution">
    <text evidence="2">The sequence shown here is derived from an EMBL/GenBank/DDBJ whole genome shotgun (WGS) entry which is preliminary data.</text>
</comment>
<proteinExistence type="predicted"/>
<feature type="compositionally biased region" description="Polar residues" evidence="1">
    <location>
        <begin position="176"/>
        <end position="185"/>
    </location>
</feature>
<feature type="region of interest" description="Disordered" evidence="1">
    <location>
        <begin position="166"/>
        <end position="185"/>
    </location>
</feature>
<feature type="region of interest" description="Disordered" evidence="1">
    <location>
        <begin position="333"/>
        <end position="394"/>
    </location>
</feature>
<evidence type="ECO:0000313" key="3">
    <source>
        <dbReference type="Proteomes" id="UP000224567"/>
    </source>
</evidence>
<dbReference type="EMBL" id="MLFT02000004">
    <property type="protein sequence ID" value="PHT50816.1"/>
    <property type="molecule type" value="Genomic_DNA"/>
</dbReference>
<organism evidence="2 3">
    <name type="scientific">Capsicum baccatum</name>
    <name type="common">Peruvian pepper</name>
    <dbReference type="NCBI Taxonomy" id="33114"/>
    <lineage>
        <taxon>Eukaryota</taxon>
        <taxon>Viridiplantae</taxon>
        <taxon>Streptophyta</taxon>
        <taxon>Embryophyta</taxon>
        <taxon>Tracheophyta</taxon>
        <taxon>Spermatophyta</taxon>
        <taxon>Magnoliopsida</taxon>
        <taxon>eudicotyledons</taxon>
        <taxon>Gunneridae</taxon>
        <taxon>Pentapetalae</taxon>
        <taxon>asterids</taxon>
        <taxon>lamiids</taxon>
        <taxon>Solanales</taxon>
        <taxon>Solanaceae</taxon>
        <taxon>Solanoideae</taxon>
        <taxon>Capsiceae</taxon>
        <taxon>Capsicum</taxon>
    </lineage>
</organism>
<reference evidence="3" key="2">
    <citation type="journal article" date="2017" name="J. Anim. Genet.">
        <title>Multiple reference genome sequences of hot pepper reveal the massive evolution of plant disease resistance genes by retroduplication.</title>
        <authorList>
            <person name="Kim S."/>
            <person name="Park J."/>
            <person name="Yeom S.-I."/>
            <person name="Kim Y.-M."/>
            <person name="Seo E."/>
            <person name="Kim K.-T."/>
            <person name="Kim M.-S."/>
            <person name="Lee J.M."/>
            <person name="Cheong K."/>
            <person name="Shin H.-S."/>
            <person name="Kim S.-B."/>
            <person name="Han K."/>
            <person name="Lee J."/>
            <person name="Park M."/>
            <person name="Lee H.-A."/>
            <person name="Lee H.-Y."/>
            <person name="Lee Y."/>
            <person name="Oh S."/>
            <person name="Lee J.H."/>
            <person name="Choi E."/>
            <person name="Choi E."/>
            <person name="Lee S.E."/>
            <person name="Jeon J."/>
            <person name="Kim H."/>
            <person name="Choi G."/>
            <person name="Song H."/>
            <person name="Lee J."/>
            <person name="Lee S.-C."/>
            <person name="Kwon J.-K."/>
            <person name="Lee H.-Y."/>
            <person name="Koo N."/>
            <person name="Hong Y."/>
            <person name="Kim R.W."/>
            <person name="Kang W.-H."/>
            <person name="Huh J.H."/>
            <person name="Kang B.-C."/>
            <person name="Yang T.-J."/>
            <person name="Lee Y.-H."/>
            <person name="Bennetzen J.L."/>
            <person name="Choi D."/>
        </authorList>
    </citation>
    <scope>NUCLEOTIDE SEQUENCE [LARGE SCALE GENOMIC DNA]</scope>
    <source>
        <strain evidence="3">cv. PBC81</strain>
    </source>
</reference>
<name>A0A2G2X000_CAPBA</name>
<evidence type="ECO:0000313" key="2">
    <source>
        <dbReference type="EMBL" id="PHT50816.1"/>
    </source>
</evidence>
<dbReference type="AlphaFoldDB" id="A0A2G2X000"/>
<keyword evidence="3" id="KW-1185">Reference proteome</keyword>
<dbReference type="OrthoDB" id="1244514at2759"/>
<dbReference type="PANTHER" id="PTHR36607">
    <property type="entry name" value="1,2-DIHYDROXY-3-KETO-5-METHYLTHIOPENTENE DIOXYGENASE 4"/>
    <property type="match status" value="1"/>
</dbReference>
<gene>
    <name evidence="2" type="ORF">CQW23_10563</name>
</gene>
<dbReference type="Proteomes" id="UP000224567">
    <property type="component" value="Unassembled WGS sequence"/>
</dbReference>
<sequence>MSLYLDKWLAKEEIDVLDFNKVINTTNFVLYSFTHDKESVATYPKGSNKGCATWNYPQSGFGEFRYVNCYWEWVEDVLIHSKETLERTKDMHMIGGLPVHKTFFDEVVPLAKELSQTDQQGKPFFPKTCAYLFSAFYRLSNGASKEVSIRYWVNFWFKGLERYKEPSPRAPKQQAKPKSNHSPNSYIDMSFLPRTEEENVPFIELGVEGSLKEKTNLAAFLACWIFKFVLPIKKLDHIHPSIFKNASLMAHGESLPTLAMLQPKELFIADNRELSSSWNDYFISLRSSYVTLCIPPRPERTLATNTYANWWYIGRTNLVGQNKIILKVPLRPSEQGKSSTSSLVKSKTSSLSSKSSPSRGKLVKTGKGSSRPSLKLNDTPFVASNKTRKRNNHSSLLEIKSGNIPTKMPLEYKILPICIVNKVVDANGDTSSTEGDQDQH</sequence>